<dbReference type="GO" id="GO:0005778">
    <property type="term" value="C:peroxisomal membrane"/>
    <property type="evidence" value="ECO:0007669"/>
    <property type="project" value="TreeGrafter"/>
</dbReference>
<evidence type="ECO:0008006" key="9">
    <source>
        <dbReference type="Google" id="ProtNLM"/>
    </source>
</evidence>
<dbReference type="PANTHER" id="PTHR11266">
    <property type="entry name" value="PEROXISOMAL MEMBRANE PROTEIN 2, PXMP2 MPV17"/>
    <property type="match status" value="1"/>
</dbReference>
<proteinExistence type="inferred from homology"/>
<evidence type="ECO:0000256" key="5">
    <source>
        <dbReference type="ARBA" id="ARBA00023136"/>
    </source>
</evidence>
<dbReference type="OMA" id="YVNINYV"/>
<reference evidence="7" key="1">
    <citation type="submission" date="2022-11" db="UniProtKB">
        <authorList>
            <consortium name="EnsemblMetazoa"/>
        </authorList>
    </citation>
    <scope>IDENTIFICATION</scope>
</reference>
<keyword evidence="3 6" id="KW-0812">Transmembrane</keyword>
<dbReference type="GeneID" id="110233702"/>
<evidence type="ECO:0000256" key="1">
    <source>
        <dbReference type="ARBA" id="ARBA00004141"/>
    </source>
</evidence>
<accession>A0A913WVC1</accession>
<dbReference type="Proteomes" id="UP000887567">
    <property type="component" value="Unplaced"/>
</dbReference>
<evidence type="ECO:0000256" key="4">
    <source>
        <dbReference type="ARBA" id="ARBA00022989"/>
    </source>
</evidence>
<feature type="transmembrane region" description="Helical" evidence="6">
    <location>
        <begin position="123"/>
        <end position="144"/>
    </location>
</feature>
<dbReference type="RefSeq" id="XP_020894676.1">
    <property type="nucleotide sequence ID" value="XM_021039017.2"/>
</dbReference>
<evidence type="ECO:0000256" key="3">
    <source>
        <dbReference type="ARBA" id="ARBA00022692"/>
    </source>
</evidence>
<evidence type="ECO:0000313" key="8">
    <source>
        <dbReference type="Proteomes" id="UP000887567"/>
    </source>
</evidence>
<dbReference type="Pfam" id="PF04117">
    <property type="entry name" value="Mpv17_PMP22"/>
    <property type="match status" value="1"/>
</dbReference>
<keyword evidence="5 6" id="KW-0472">Membrane</keyword>
<dbReference type="AlphaFoldDB" id="A0A913WVC1"/>
<dbReference type="PANTHER" id="PTHR11266:SF80">
    <property type="entry name" value="PEROXISOMAL MEMBRANE PROTEIN 2"/>
    <property type="match status" value="1"/>
</dbReference>
<keyword evidence="4 6" id="KW-1133">Transmembrane helix</keyword>
<feature type="transmembrane region" description="Helical" evidence="6">
    <location>
        <begin position="79"/>
        <end position="103"/>
    </location>
</feature>
<dbReference type="InterPro" id="IPR007248">
    <property type="entry name" value="Mpv17_PMP22"/>
</dbReference>
<comment type="similarity">
    <text evidence="2 6">Belongs to the peroxisomal membrane protein PXMP2/4 family.</text>
</comment>
<keyword evidence="8" id="KW-1185">Reference proteome</keyword>
<dbReference type="EnsemblMetazoa" id="XM_021039017.2">
    <property type="protein sequence ID" value="XP_020894676.1"/>
    <property type="gene ID" value="LOC110233702"/>
</dbReference>
<evidence type="ECO:0000313" key="7">
    <source>
        <dbReference type="EnsemblMetazoa" id="XP_020894676.1"/>
    </source>
</evidence>
<dbReference type="KEGG" id="epa:110233702"/>
<organism evidence="7 8">
    <name type="scientific">Exaiptasia diaphana</name>
    <name type="common">Tropical sea anemone</name>
    <name type="synonym">Aiptasia pulchella</name>
    <dbReference type="NCBI Taxonomy" id="2652724"/>
    <lineage>
        <taxon>Eukaryota</taxon>
        <taxon>Metazoa</taxon>
        <taxon>Cnidaria</taxon>
        <taxon>Anthozoa</taxon>
        <taxon>Hexacorallia</taxon>
        <taxon>Actiniaria</taxon>
        <taxon>Aiptasiidae</taxon>
        <taxon>Exaiptasia</taxon>
    </lineage>
</organism>
<name>A0A913WVC1_EXADI</name>
<comment type="subcellular location">
    <subcellularLocation>
        <location evidence="1">Membrane</location>
        <topology evidence="1">Multi-pass membrane protein</topology>
    </subcellularLocation>
</comment>
<sequence>MGTTHLESKMADKAMEKDYGAFKDKSSKQKGLLSECLATYKYLLRTRPVLTKSVTCAVTSGLGQLISQKLRGTSDGKGLNFRSIAAFSTFGFAITGPFVHYFYQALEHFIPKGTSHATIKKLALDRIIFSPIFYALFFYVITLLEGQSSKAAVKKVQDNFWTAFKMSLKIWTLFQYVNFNYIPLEYRLLFANLFALGWNVYMATKNAGK</sequence>
<dbReference type="OrthoDB" id="860at2759"/>
<protein>
    <recommendedName>
        <fullName evidence="9">Peroxisomal membrane protein 2</fullName>
    </recommendedName>
</protein>
<evidence type="ECO:0000256" key="6">
    <source>
        <dbReference type="RuleBase" id="RU363053"/>
    </source>
</evidence>
<evidence type="ECO:0000256" key="2">
    <source>
        <dbReference type="ARBA" id="ARBA00006824"/>
    </source>
</evidence>